<organism evidence="1 2">
    <name type="scientific">Holothuria leucospilota</name>
    <name type="common">Black long sea cucumber</name>
    <name type="synonym">Mertensiothuria leucospilota</name>
    <dbReference type="NCBI Taxonomy" id="206669"/>
    <lineage>
        <taxon>Eukaryota</taxon>
        <taxon>Metazoa</taxon>
        <taxon>Echinodermata</taxon>
        <taxon>Eleutherozoa</taxon>
        <taxon>Echinozoa</taxon>
        <taxon>Holothuroidea</taxon>
        <taxon>Aspidochirotacea</taxon>
        <taxon>Aspidochirotida</taxon>
        <taxon>Holothuriidae</taxon>
        <taxon>Holothuria</taxon>
    </lineage>
</organism>
<gene>
    <name evidence="1" type="ORF">HOLleu_16913</name>
</gene>
<proteinExistence type="predicted"/>
<protein>
    <submittedName>
        <fullName evidence="1">Uncharacterized protein</fullName>
    </submittedName>
</protein>
<name>A0A9Q1C602_HOLLE</name>
<sequence>MDFKILIFCGVKQSPNDPSFLEWKAEVETAFKMWRIPPEHRVELLLRYLGGEAKRELLVSRRKKTLSDVFQYLEGIYGGQIELTALLSKFYARTQVASETMRSYALSLQELASLRPKPNIRLA</sequence>
<keyword evidence="2" id="KW-1185">Reference proteome</keyword>
<accession>A0A9Q1C602</accession>
<dbReference type="AlphaFoldDB" id="A0A9Q1C602"/>
<evidence type="ECO:0000313" key="2">
    <source>
        <dbReference type="Proteomes" id="UP001152320"/>
    </source>
</evidence>
<dbReference type="EMBL" id="JAIZAY010000007">
    <property type="protein sequence ID" value="KAJ8039257.1"/>
    <property type="molecule type" value="Genomic_DNA"/>
</dbReference>
<dbReference type="OrthoDB" id="427960at2759"/>
<comment type="caution">
    <text evidence="1">The sequence shown here is derived from an EMBL/GenBank/DDBJ whole genome shotgun (WGS) entry which is preliminary data.</text>
</comment>
<dbReference type="Proteomes" id="UP001152320">
    <property type="component" value="Chromosome 7"/>
</dbReference>
<reference evidence="1" key="1">
    <citation type="submission" date="2021-10" db="EMBL/GenBank/DDBJ databases">
        <title>Tropical sea cucumber genome reveals ecological adaptation and Cuvierian tubules defense mechanism.</title>
        <authorList>
            <person name="Chen T."/>
        </authorList>
    </citation>
    <scope>NUCLEOTIDE SEQUENCE</scope>
    <source>
        <strain evidence="1">Nanhai2018</strain>
        <tissue evidence="1">Muscle</tissue>
    </source>
</reference>
<evidence type="ECO:0000313" key="1">
    <source>
        <dbReference type="EMBL" id="KAJ8039257.1"/>
    </source>
</evidence>